<evidence type="ECO:0000313" key="9">
    <source>
        <dbReference type="EMBL" id="MFC4304375.1"/>
    </source>
</evidence>
<keyword evidence="5" id="KW-0464">Manganese</keyword>
<evidence type="ECO:0000256" key="6">
    <source>
        <dbReference type="ARBA" id="ARBA00023295"/>
    </source>
</evidence>
<keyword evidence="4 7" id="KW-0520">NAD</keyword>
<dbReference type="PANTHER" id="PTHR32092:SF5">
    <property type="entry name" value="6-PHOSPHO-BETA-GLUCOSIDASE"/>
    <property type="match status" value="1"/>
</dbReference>
<dbReference type="SUPFAM" id="SSF51735">
    <property type="entry name" value="NAD(P)-binding Rossmann-fold domains"/>
    <property type="match status" value="1"/>
</dbReference>
<dbReference type="PROSITE" id="PS01324">
    <property type="entry name" value="GLYCOSYL_HYDROL_F4"/>
    <property type="match status" value="1"/>
</dbReference>
<proteinExistence type="inferred from homology"/>
<dbReference type="Gene3D" id="3.90.110.10">
    <property type="entry name" value="Lactate dehydrogenase/glycoside hydrolase, family 4, C-terminal"/>
    <property type="match status" value="1"/>
</dbReference>
<comment type="similarity">
    <text evidence="1 7">Belongs to the glycosyl hydrolase 4 family.</text>
</comment>
<evidence type="ECO:0000313" key="10">
    <source>
        <dbReference type="Proteomes" id="UP001595755"/>
    </source>
</evidence>
<protein>
    <submittedName>
        <fullName evidence="9">6-phospho-beta-glucosidase</fullName>
        <ecNumber evidence="9">3.2.1.86</ecNumber>
    </submittedName>
</protein>
<dbReference type="SUPFAM" id="SSF56327">
    <property type="entry name" value="LDH C-terminal domain-like"/>
    <property type="match status" value="1"/>
</dbReference>
<accession>A0ABV8SAN8</accession>
<evidence type="ECO:0000256" key="5">
    <source>
        <dbReference type="ARBA" id="ARBA00023211"/>
    </source>
</evidence>
<dbReference type="Proteomes" id="UP001595755">
    <property type="component" value="Unassembled WGS sequence"/>
</dbReference>
<dbReference type="Pfam" id="PF11975">
    <property type="entry name" value="Glyco_hydro_4C"/>
    <property type="match status" value="1"/>
</dbReference>
<dbReference type="InterPro" id="IPR019802">
    <property type="entry name" value="GlycHydrolase_4_CS"/>
</dbReference>
<evidence type="ECO:0000256" key="2">
    <source>
        <dbReference type="ARBA" id="ARBA00022723"/>
    </source>
</evidence>
<dbReference type="Pfam" id="PF02056">
    <property type="entry name" value="Glyco_hydro_4"/>
    <property type="match status" value="1"/>
</dbReference>
<comment type="caution">
    <text evidence="9">The sequence shown here is derived from an EMBL/GenBank/DDBJ whole genome shotgun (WGS) entry which is preliminary data.</text>
</comment>
<name>A0ABV8SAN8_9BACL</name>
<dbReference type="InterPro" id="IPR022616">
    <property type="entry name" value="Glyco_hydro_4_C"/>
</dbReference>
<evidence type="ECO:0000256" key="4">
    <source>
        <dbReference type="ARBA" id="ARBA00023027"/>
    </source>
</evidence>
<dbReference type="Gene3D" id="3.40.50.720">
    <property type="entry name" value="NAD(P)-binding Rossmann-like Domain"/>
    <property type="match status" value="1"/>
</dbReference>
<keyword evidence="6 7" id="KW-0326">Glycosidase</keyword>
<dbReference type="InterPro" id="IPR036291">
    <property type="entry name" value="NAD(P)-bd_dom_sf"/>
</dbReference>
<evidence type="ECO:0000256" key="1">
    <source>
        <dbReference type="ARBA" id="ARBA00010141"/>
    </source>
</evidence>
<keyword evidence="2" id="KW-0479">Metal-binding</keyword>
<organism evidence="9 10">
    <name type="scientific">Cohnella boryungensis</name>
    <dbReference type="NCBI Taxonomy" id="768479"/>
    <lineage>
        <taxon>Bacteria</taxon>
        <taxon>Bacillati</taxon>
        <taxon>Bacillota</taxon>
        <taxon>Bacilli</taxon>
        <taxon>Bacillales</taxon>
        <taxon>Paenibacillaceae</taxon>
        <taxon>Cohnella</taxon>
    </lineage>
</organism>
<dbReference type="EC" id="3.2.1.86" evidence="9"/>
<evidence type="ECO:0000256" key="7">
    <source>
        <dbReference type="RuleBase" id="RU361152"/>
    </source>
</evidence>
<dbReference type="CDD" id="cd05296">
    <property type="entry name" value="GH4_P_beta_glucosidase"/>
    <property type="match status" value="1"/>
</dbReference>
<comment type="cofactor">
    <cofactor evidence="7">
        <name>NAD(+)</name>
        <dbReference type="ChEBI" id="CHEBI:57540"/>
    </cofactor>
    <text evidence="7">Binds 1 NAD(+) per subunit.</text>
</comment>
<feature type="domain" description="Glycosyl hydrolase family 4 C-terminal" evidence="8">
    <location>
        <begin position="197"/>
        <end position="413"/>
    </location>
</feature>
<dbReference type="PANTHER" id="PTHR32092">
    <property type="entry name" value="6-PHOSPHO-BETA-GLUCOSIDASE-RELATED"/>
    <property type="match status" value="1"/>
</dbReference>
<evidence type="ECO:0000259" key="8">
    <source>
        <dbReference type="Pfam" id="PF11975"/>
    </source>
</evidence>
<gene>
    <name evidence="9" type="ORF">ACFO1S_13135</name>
</gene>
<sequence>MKRNQLKIAVIGGGSSYTPELIDGLIRYYDQFPVAELYLVDIEQGAEKLRIIGDLAQRMIAASGKPINLHTTMDRREAIRGADFVTTQIRVGMLDARSRDEKIPLSYGLIGQETTGAGGFAKALRTIPVILDICREIEELAPNAFLINFTNPAGIVTEAVSKHTRVKSVGLCNLPISTKMQIAELYEVEERQLFIEMVGINHLNWTTKVVLGGEDVTDDFLHKIAGASGFSMKNIPDLEWDAQFIQSVGALPCAYHRYYYMKDEMFRELNTAFMETGKTRADDVKEVEAELFELYKRPELVTKPPQLEKRGGAYYSEAAVQLMKSIYNDSGDIQVVNVRNGGIIPCLPEDVAIEVNCVIKSDGPHPISLGKELPPQVRGLLQIVKAYEELTVQAAVYGDYNAALQALTLHPLVGDEQLAKSLLQEILVQNAAYLPQFKSREKQESGK</sequence>
<dbReference type="InterPro" id="IPR001088">
    <property type="entry name" value="Glyco_hydro_4"/>
</dbReference>
<dbReference type="GO" id="GO:0008706">
    <property type="term" value="F:6-phospho-beta-glucosidase activity"/>
    <property type="evidence" value="ECO:0007669"/>
    <property type="project" value="UniProtKB-EC"/>
</dbReference>
<keyword evidence="3 7" id="KW-0378">Hydrolase</keyword>
<dbReference type="RefSeq" id="WP_204604906.1">
    <property type="nucleotide sequence ID" value="NZ_JBHSED010000023.1"/>
</dbReference>
<evidence type="ECO:0000256" key="3">
    <source>
        <dbReference type="ARBA" id="ARBA00022801"/>
    </source>
</evidence>
<dbReference type="PRINTS" id="PR00732">
    <property type="entry name" value="GLHYDRLASE4"/>
</dbReference>
<reference evidence="10" key="1">
    <citation type="journal article" date="2019" name="Int. J. Syst. Evol. Microbiol.">
        <title>The Global Catalogue of Microorganisms (GCM) 10K type strain sequencing project: providing services to taxonomists for standard genome sequencing and annotation.</title>
        <authorList>
            <consortium name="The Broad Institute Genomics Platform"/>
            <consortium name="The Broad Institute Genome Sequencing Center for Infectious Disease"/>
            <person name="Wu L."/>
            <person name="Ma J."/>
        </authorList>
    </citation>
    <scope>NUCLEOTIDE SEQUENCE [LARGE SCALE GENOMIC DNA]</scope>
    <source>
        <strain evidence="10">CGMCC 4.1641</strain>
    </source>
</reference>
<dbReference type="EMBL" id="JBHSED010000023">
    <property type="protein sequence ID" value="MFC4304375.1"/>
    <property type="molecule type" value="Genomic_DNA"/>
</dbReference>
<keyword evidence="10" id="KW-1185">Reference proteome</keyword>
<dbReference type="InterPro" id="IPR015955">
    <property type="entry name" value="Lactate_DH/Glyco_Ohase_4_C"/>
</dbReference>